<dbReference type="VEuPathDB" id="AmoebaDB:NfTy_086220"/>
<dbReference type="EMBL" id="VFQX01000041">
    <property type="protein sequence ID" value="KAF0976239.1"/>
    <property type="molecule type" value="Genomic_DNA"/>
</dbReference>
<protein>
    <submittedName>
        <fullName evidence="1">Uncharacterized protein</fullName>
    </submittedName>
</protein>
<comment type="caution">
    <text evidence="1">The sequence shown here is derived from an EMBL/GenBank/DDBJ whole genome shotgun (WGS) entry which is preliminary data.</text>
</comment>
<evidence type="ECO:0000313" key="2">
    <source>
        <dbReference type="Proteomes" id="UP000444721"/>
    </source>
</evidence>
<reference evidence="1 2" key="1">
    <citation type="journal article" date="2019" name="Sci. Rep.">
        <title>Nanopore sequencing improves the draft genome of the human pathogenic amoeba Naegleria fowleri.</title>
        <authorList>
            <person name="Liechti N."/>
            <person name="Schurch N."/>
            <person name="Bruggmann R."/>
            <person name="Wittwer M."/>
        </authorList>
    </citation>
    <scope>NUCLEOTIDE SEQUENCE [LARGE SCALE GENOMIC DNA]</scope>
    <source>
        <strain evidence="1 2">ATCC 30894</strain>
    </source>
</reference>
<dbReference type="GeneID" id="68112132"/>
<proteinExistence type="predicted"/>
<organism evidence="1 2">
    <name type="scientific">Naegleria fowleri</name>
    <name type="common">Brain eating amoeba</name>
    <dbReference type="NCBI Taxonomy" id="5763"/>
    <lineage>
        <taxon>Eukaryota</taxon>
        <taxon>Discoba</taxon>
        <taxon>Heterolobosea</taxon>
        <taxon>Tetramitia</taxon>
        <taxon>Eutetramitia</taxon>
        <taxon>Vahlkampfiidae</taxon>
        <taxon>Naegleria</taxon>
    </lineage>
</organism>
<accession>A0A6A5BTJ3</accession>
<evidence type="ECO:0000313" key="1">
    <source>
        <dbReference type="EMBL" id="KAF0976239.1"/>
    </source>
</evidence>
<gene>
    <name evidence="1" type="ORF">FDP41_004914</name>
</gene>
<name>A0A6A5BTJ3_NAEFO</name>
<sequence>MDLLLSSSPSTITTITACEIGHNNNDDELFHTLLEAGMKRKPLEPSFYEEDDFEKERVHGSNDVGVVVVVNPTTNEEDSPSPIRWMPLTLLLSDWNPKKEIEKQEEGDRKKKEWNFGILPHVPSSVVSDHSQQQDEYLIVDSFIPLDCGIEETNNRQEKQLFVPTRVKTMKNRPLIMNNKGSSLIQKPKKMLRSLEIPKKSFLRLDVRK</sequence>
<dbReference type="RefSeq" id="XP_044560952.1">
    <property type="nucleotide sequence ID" value="XM_044708381.1"/>
</dbReference>
<dbReference type="VEuPathDB" id="AmoebaDB:NF0096340"/>
<dbReference type="AlphaFoldDB" id="A0A6A5BTJ3"/>
<dbReference type="Proteomes" id="UP000444721">
    <property type="component" value="Unassembled WGS sequence"/>
</dbReference>
<keyword evidence="2" id="KW-1185">Reference proteome</keyword>
<dbReference type="VEuPathDB" id="AmoebaDB:FDP41_004914"/>